<accession>A0ABT4ESP5</accession>
<dbReference type="PROSITE" id="PS51257">
    <property type="entry name" value="PROKAR_LIPOPROTEIN"/>
    <property type="match status" value="1"/>
</dbReference>
<keyword evidence="3" id="KW-1185">Reference proteome</keyword>
<dbReference type="RefSeq" id="WP_268638693.1">
    <property type="nucleotide sequence ID" value="NZ_CP189807.1"/>
</dbReference>
<feature type="signal peptide" evidence="1">
    <location>
        <begin position="1"/>
        <end position="21"/>
    </location>
</feature>
<dbReference type="EMBL" id="JAMDLZ010000033">
    <property type="protein sequence ID" value="MCY9548651.1"/>
    <property type="molecule type" value="Genomic_DNA"/>
</dbReference>
<protein>
    <submittedName>
        <fullName evidence="2">Amino acid oxidase</fullName>
    </submittedName>
</protein>
<gene>
    <name evidence="2" type="ORF">M5W82_17140</name>
</gene>
<proteinExistence type="predicted"/>
<feature type="chain" id="PRO_5047333654" evidence="1">
    <location>
        <begin position="22"/>
        <end position="166"/>
    </location>
</feature>
<sequence length="166" mass="19196">MKKILLILSLLFLVACSNDEAKYDGAPLKIAVVGDIPKLNNEKIHFEPISLNEFSEDTLHISTNFDAVMITPVMFGEASEDRFVKVYNNSKIPIIFFDSTKRHFPFTRDGLTYETAHWESLNNGSHTTIYLSDVDANKEDAWYFYLKDEKELDTLYKEIFQKIETL</sequence>
<evidence type="ECO:0000313" key="2">
    <source>
        <dbReference type="EMBL" id="MCY9548651.1"/>
    </source>
</evidence>
<evidence type="ECO:0000313" key="3">
    <source>
        <dbReference type="Proteomes" id="UP001527052"/>
    </source>
</evidence>
<reference evidence="2 3" key="1">
    <citation type="submission" date="2022-05" db="EMBL/GenBank/DDBJ databases">
        <title>Genome Sequencing of Bee-Associated Microbes.</title>
        <authorList>
            <person name="Dunlap C."/>
        </authorList>
    </citation>
    <scope>NUCLEOTIDE SEQUENCE [LARGE SCALE GENOMIC DNA]</scope>
    <source>
        <strain evidence="2 3">NRRL BD-083</strain>
    </source>
</reference>
<dbReference type="Proteomes" id="UP001527052">
    <property type="component" value="Unassembled WGS sequence"/>
</dbReference>
<organism evidence="2 3">
    <name type="scientific">Lysinibacillus xylanilyticus</name>
    <dbReference type="NCBI Taxonomy" id="582475"/>
    <lineage>
        <taxon>Bacteria</taxon>
        <taxon>Bacillati</taxon>
        <taxon>Bacillota</taxon>
        <taxon>Bacilli</taxon>
        <taxon>Bacillales</taxon>
        <taxon>Bacillaceae</taxon>
        <taxon>Lysinibacillus</taxon>
    </lineage>
</organism>
<comment type="caution">
    <text evidence="2">The sequence shown here is derived from an EMBL/GenBank/DDBJ whole genome shotgun (WGS) entry which is preliminary data.</text>
</comment>
<keyword evidence="1" id="KW-0732">Signal</keyword>
<evidence type="ECO:0000256" key="1">
    <source>
        <dbReference type="SAM" id="SignalP"/>
    </source>
</evidence>
<name>A0ABT4ESP5_9BACI</name>